<dbReference type="CDD" id="cd03402">
    <property type="entry name" value="SPFH_like_u2"/>
    <property type="match status" value="1"/>
</dbReference>
<keyword evidence="2" id="KW-0812">Transmembrane</keyword>
<keyword evidence="2" id="KW-0472">Membrane</keyword>
<dbReference type="Pfam" id="PF01145">
    <property type="entry name" value="Band_7"/>
    <property type="match status" value="1"/>
</dbReference>
<dbReference type="PANTHER" id="PTHR43446:SF1">
    <property type="entry name" value="BAND 7 DOMAIN-CONTAINING PROTEIN"/>
    <property type="match status" value="1"/>
</dbReference>
<dbReference type="SUPFAM" id="SSF81995">
    <property type="entry name" value="beta-sandwich domain of Sec23/24"/>
    <property type="match status" value="1"/>
</dbReference>
<dbReference type="SMART" id="SM00244">
    <property type="entry name" value="PHB"/>
    <property type="match status" value="1"/>
</dbReference>
<dbReference type="EMBL" id="CP090958">
    <property type="protein sequence ID" value="WGW13972.1"/>
    <property type="molecule type" value="Genomic_DNA"/>
</dbReference>
<dbReference type="InterPro" id="IPR036013">
    <property type="entry name" value="Band_7/SPFH_dom_sf"/>
</dbReference>
<keyword evidence="5" id="KW-1185">Reference proteome</keyword>
<reference evidence="4 5" key="1">
    <citation type="submission" date="2023-05" db="EMBL/GenBank/DDBJ databases">
        <title>Lithophilousrod everest ZFBP1038 complete genpme.</title>
        <authorList>
            <person name="Tian M."/>
        </authorList>
    </citation>
    <scope>NUCLEOTIDE SEQUENCE [LARGE SCALE GENOMIC DNA]</scope>
    <source>
        <strain evidence="4 5">ZFBP1038</strain>
    </source>
</reference>
<evidence type="ECO:0000313" key="4">
    <source>
        <dbReference type="EMBL" id="WGW13972.1"/>
    </source>
</evidence>
<organism evidence="4 5">
    <name type="scientific">Saxibacter everestensis</name>
    <dbReference type="NCBI Taxonomy" id="2909229"/>
    <lineage>
        <taxon>Bacteria</taxon>
        <taxon>Bacillati</taxon>
        <taxon>Actinomycetota</taxon>
        <taxon>Actinomycetes</taxon>
        <taxon>Micrococcales</taxon>
        <taxon>Brevibacteriaceae</taxon>
        <taxon>Saxibacter</taxon>
    </lineage>
</organism>
<dbReference type="Proteomes" id="UP001209083">
    <property type="component" value="Chromosome"/>
</dbReference>
<sequence>MSNPNYPGLPPNAQPYEPQYPNHAQQYPNPGPPQMGPSGQPGIAGPDRPGATPPSPTGIEPAFKPKTELREHLVSGGSGILMLILALGLLLGGVLMFFVGVGLAAIGTGAGGLVIFLSIIAIIVSLFTFKGLVSVSPGDARVLQLFGRYTGTIRNPGLRWANPFKSKRRISTRIRNHETSTLKVNDLDGNPIEIAAVVVWRVTDTAMALFEVDDFEAFVAIQAETAVRHIANTYPYDTDAESMSLRDNAEEITGKLSTEIGVRVASAGVEILESRITHLAYAPEIAQAMLQRQQATAVVAARRYIVEGAVGMVELALDRLGEREVVELDRDSKAAMVSNLMVVLCGDRGTQPVVNAGSAASR</sequence>
<evidence type="ECO:0000256" key="2">
    <source>
        <dbReference type="SAM" id="Phobius"/>
    </source>
</evidence>
<feature type="region of interest" description="Disordered" evidence="1">
    <location>
        <begin position="1"/>
        <end position="62"/>
    </location>
</feature>
<dbReference type="InterPro" id="IPR001107">
    <property type="entry name" value="Band_7"/>
</dbReference>
<evidence type="ECO:0000313" key="5">
    <source>
        <dbReference type="Proteomes" id="UP001209083"/>
    </source>
</evidence>
<evidence type="ECO:0000259" key="3">
    <source>
        <dbReference type="SMART" id="SM00244"/>
    </source>
</evidence>
<dbReference type="RefSeq" id="WP_349640796.1">
    <property type="nucleotide sequence ID" value="NZ_CP090958.1"/>
</dbReference>
<evidence type="ECO:0000256" key="1">
    <source>
        <dbReference type="SAM" id="MobiDB-lite"/>
    </source>
</evidence>
<feature type="transmembrane region" description="Helical" evidence="2">
    <location>
        <begin position="112"/>
        <end position="133"/>
    </location>
</feature>
<dbReference type="SUPFAM" id="SSF117892">
    <property type="entry name" value="Band 7/SPFH domain"/>
    <property type="match status" value="1"/>
</dbReference>
<feature type="domain" description="Band 7" evidence="3">
    <location>
        <begin position="130"/>
        <end position="293"/>
    </location>
</feature>
<name>A0ABY8QY68_9MICO</name>
<gene>
    <name evidence="4" type="ORF">LWF01_09635</name>
</gene>
<protein>
    <submittedName>
        <fullName evidence="4">SPFH domain-containing protein</fullName>
    </submittedName>
</protein>
<feature type="transmembrane region" description="Helical" evidence="2">
    <location>
        <begin position="80"/>
        <end position="106"/>
    </location>
</feature>
<accession>A0ABY8QY68</accession>
<keyword evidence="2" id="KW-1133">Transmembrane helix</keyword>
<proteinExistence type="predicted"/>
<dbReference type="Gene3D" id="3.30.479.30">
    <property type="entry name" value="Band 7 domain"/>
    <property type="match status" value="1"/>
</dbReference>
<dbReference type="PANTHER" id="PTHR43446">
    <property type="entry name" value="MEMBRANE PROTEIN-RELATED"/>
    <property type="match status" value="1"/>
</dbReference>